<name>A0ABN0E853_9FLAO</name>
<keyword evidence="3" id="KW-1185">Reference proteome</keyword>
<dbReference type="EMBL" id="AGEC02000008">
    <property type="protein sequence ID" value="EHO07748.1"/>
    <property type="molecule type" value="Genomic_DNA"/>
</dbReference>
<proteinExistence type="predicted"/>
<organism evidence="2 3">
    <name type="scientific">Myroides odoratimimus CCUG 10230</name>
    <dbReference type="NCBI Taxonomy" id="883150"/>
    <lineage>
        <taxon>Bacteria</taxon>
        <taxon>Pseudomonadati</taxon>
        <taxon>Bacteroidota</taxon>
        <taxon>Flavobacteriia</taxon>
        <taxon>Flavobacteriales</taxon>
        <taxon>Flavobacteriaceae</taxon>
        <taxon>Myroides</taxon>
    </lineage>
</organism>
<accession>A0ABN0E853</accession>
<feature type="region of interest" description="Disordered" evidence="1">
    <location>
        <begin position="1"/>
        <end position="33"/>
    </location>
</feature>
<dbReference type="Proteomes" id="UP000005402">
    <property type="component" value="Unassembled WGS sequence"/>
</dbReference>
<evidence type="ECO:0000256" key="1">
    <source>
        <dbReference type="SAM" id="MobiDB-lite"/>
    </source>
</evidence>
<reference evidence="2" key="1">
    <citation type="submission" date="2012-07" db="EMBL/GenBank/DDBJ databases">
        <title>The Genome Sequence of Myroides odoratimimus CCUG 10230.</title>
        <authorList>
            <consortium name="The Broad Institute Genome Sequencing Platform"/>
            <person name="Earl A."/>
            <person name="Ward D."/>
            <person name="Feldgarden M."/>
            <person name="Gevers D."/>
            <person name="Huys G."/>
            <person name="Walker B."/>
            <person name="Young S.K."/>
            <person name="Zeng Q."/>
            <person name="Gargeya S."/>
            <person name="Fitzgerald M."/>
            <person name="Haas B."/>
            <person name="Abouelleil A."/>
            <person name="Alvarado L."/>
            <person name="Arachchi H.M."/>
            <person name="Berlin A.M."/>
            <person name="Chapman S.B."/>
            <person name="Goldberg J."/>
            <person name="Griggs A."/>
            <person name="Gujja S."/>
            <person name="Hansen M."/>
            <person name="Howarth C."/>
            <person name="Imamovic A."/>
            <person name="Larimer J."/>
            <person name="McCowen C."/>
            <person name="Montmayeur A."/>
            <person name="Murphy C."/>
            <person name="Neiman D."/>
            <person name="Pearson M."/>
            <person name="Priest M."/>
            <person name="Roberts A."/>
            <person name="Saif S."/>
            <person name="Shea T."/>
            <person name="Sisk P."/>
            <person name="Sykes S."/>
            <person name="Wortman J."/>
            <person name="Nusbaum C."/>
            <person name="Birren B."/>
        </authorList>
    </citation>
    <scope>NUCLEOTIDE SEQUENCE [LARGE SCALE GENOMIC DNA]</scope>
    <source>
        <strain evidence="2">CCUG 10230</strain>
    </source>
</reference>
<comment type="caution">
    <text evidence="2">The sequence shown here is derived from an EMBL/GenBank/DDBJ whole genome shotgun (WGS) entry which is preliminary data.</text>
</comment>
<gene>
    <name evidence="2" type="ORF">HMPREF9712_02484</name>
</gene>
<evidence type="ECO:0000313" key="2">
    <source>
        <dbReference type="EMBL" id="EHO07748.1"/>
    </source>
</evidence>
<protein>
    <submittedName>
        <fullName evidence="2">Uncharacterized protein</fullName>
    </submittedName>
</protein>
<sequence>MSGNKPQPKPVKPSFPNGTVERSDQTIPPASKK</sequence>
<evidence type="ECO:0000313" key="3">
    <source>
        <dbReference type="Proteomes" id="UP000005402"/>
    </source>
</evidence>